<keyword evidence="2" id="KW-0255">Endonuclease</keyword>
<protein>
    <submittedName>
        <fullName evidence="2">HNH endonuclease</fullName>
    </submittedName>
</protein>
<accession>A0ABW4CF05</accession>
<comment type="caution">
    <text evidence="2">The sequence shown here is derived from an EMBL/GenBank/DDBJ whole genome shotgun (WGS) entry which is preliminary data.</text>
</comment>
<reference evidence="3" key="1">
    <citation type="journal article" date="2019" name="Int. J. Syst. Evol. Microbiol.">
        <title>The Global Catalogue of Microorganisms (GCM) 10K type strain sequencing project: providing services to taxonomists for standard genome sequencing and annotation.</title>
        <authorList>
            <consortium name="The Broad Institute Genomics Platform"/>
            <consortium name="The Broad Institute Genome Sequencing Center for Infectious Disease"/>
            <person name="Wu L."/>
            <person name="Ma J."/>
        </authorList>
    </citation>
    <scope>NUCLEOTIDE SEQUENCE [LARGE SCALE GENOMIC DNA]</scope>
    <source>
        <strain evidence="3">CCM 8980</strain>
    </source>
</reference>
<proteinExistence type="predicted"/>
<gene>
    <name evidence="2" type="ORF">ACFQ4P_00255</name>
</gene>
<name>A0ABW4CF05_9LACO</name>
<dbReference type="EMBL" id="JBHTOC010000001">
    <property type="protein sequence ID" value="MFD1428676.1"/>
    <property type="molecule type" value="Genomic_DNA"/>
</dbReference>
<feature type="domain" description="HNH nuclease" evidence="1">
    <location>
        <begin position="101"/>
        <end position="127"/>
    </location>
</feature>
<dbReference type="InterPro" id="IPR003615">
    <property type="entry name" value="HNH_nuc"/>
</dbReference>
<keyword evidence="3" id="KW-1185">Reference proteome</keyword>
<dbReference type="GO" id="GO:0004519">
    <property type="term" value="F:endonuclease activity"/>
    <property type="evidence" value="ECO:0007669"/>
    <property type="project" value="UniProtKB-KW"/>
</dbReference>
<dbReference type="RefSeq" id="WP_203625588.1">
    <property type="nucleotide sequence ID" value="NZ_BOLQ01000001.1"/>
</dbReference>
<evidence type="ECO:0000259" key="1">
    <source>
        <dbReference type="Pfam" id="PF13392"/>
    </source>
</evidence>
<keyword evidence="2" id="KW-0378">Hydrolase</keyword>
<dbReference type="InterPro" id="IPR044925">
    <property type="entry name" value="His-Me_finger_sf"/>
</dbReference>
<evidence type="ECO:0000313" key="3">
    <source>
        <dbReference type="Proteomes" id="UP001597196"/>
    </source>
</evidence>
<organism evidence="2 3">
    <name type="scientific">Lacticaseibacillus mingshuiensis</name>
    <dbReference type="NCBI Taxonomy" id="2799574"/>
    <lineage>
        <taxon>Bacteria</taxon>
        <taxon>Bacillati</taxon>
        <taxon>Bacillota</taxon>
        <taxon>Bacilli</taxon>
        <taxon>Lactobacillales</taxon>
        <taxon>Lactobacillaceae</taxon>
        <taxon>Lacticaseibacillus</taxon>
    </lineage>
</organism>
<dbReference type="Gene3D" id="3.90.75.20">
    <property type="match status" value="1"/>
</dbReference>
<dbReference type="Proteomes" id="UP001597196">
    <property type="component" value="Unassembled WGS sequence"/>
</dbReference>
<evidence type="ECO:0000313" key="2">
    <source>
        <dbReference type="EMBL" id="MFD1428676.1"/>
    </source>
</evidence>
<keyword evidence="2" id="KW-0540">Nuclease</keyword>
<dbReference type="SUPFAM" id="SSF54060">
    <property type="entry name" value="His-Me finger endonucleases"/>
    <property type="match status" value="1"/>
</dbReference>
<dbReference type="Pfam" id="PF13392">
    <property type="entry name" value="HNH_3"/>
    <property type="match status" value="1"/>
</dbReference>
<sequence length="189" mass="20845">MTNYTEALMTAPQKSTTTTYLFKLALSRAAWRTCRAPYGNYMASYSGVIRRGSTGKVLTTHVNGGGYMTVTAMRDNGTYTTTTVNHLVGLAWLINPMELSDIDHKDAIKANNRVSNLQWLSHADNLRKRSIKSGKYPVISIKLSTGEHTKYPSVSAAAKATKLSYPTVRGICHHEYSLPSAGGYRFIFA</sequence>